<gene>
    <name evidence="2" type="ORF">A2131_01665</name>
</gene>
<dbReference type="SUPFAM" id="SSF46955">
    <property type="entry name" value="Putative DNA-binding domain"/>
    <property type="match status" value="1"/>
</dbReference>
<dbReference type="GO" id="GO:0006355">
    <property type="term" value="P:regulation of DNA-templated transcription"/>
    <property type="evidence" value="ECO:0007669"/>
    <property type="project" value="InterPro"/>
</dbReference>
<dbReference type="AlphaFoldDB" id="A0A1G2K4E5"/>
<evidence type="ECO:0000313" key="2">
    <source>
        <dbReference type="EMBL" id="OGZ93370.1"/>
    </source>
</evidence>
<accession>A0A1G2K4E5</accession>
<dbReference type="InterPro" id="IPR009061">
    <property type="entry name" value="DNA-bd_dom_put_sf"/>
</dbReference>
<dbReference type="Proteomes" id="UP000177392">
    <property type="component" value="Unassembled WGS sequence"/>
</dbReference>
<comment type="caution">
    <text evidence="2">The sequence shown here is derived from an EMBL/GenBank/DDBJ whole genome shotgun (WGS) entry which is preliminary data.</text>
</comment>
<dbReference type="PROSITE" id="PS50937">
    <property type="entry name" value="HTH_MERR_2"/>
    <property type="match status" value="1"/>
</dbReference>
<dbReference type="GO" id="GO:0003677">
    <property type="term" value="F:DNA binding"/>
    <property type="evidence" value="ECO:0007669"/>
    <property type="project" value="InterPro"/>
</dbReference>
<evidence type="ECO:0000259" key="1">
    <source>
        <dbReference type="PROSITE" id="PS50937"/>
    </source>
</evidence>
<dbReference type="Gene3D" id="1.10.1660.10">
    <property type="match status" value="1"/>
</dbReference>
<evidence type="ECO:0000313" key="3">
    <source>
        <dbReference type="Proteomes" id="UP000177392"/>
    </source>
</evidence>
<reference evidence="2 3" key="1">
    <citation type="journal article" date="2016" name="Nat. Commun.">
        <title>Thousands of microbial genomes shed light on interconnected biogeochemical processes in an aquifer system.</title>
        <authorList>
            <person name="Anantharaman K."/>
            <person name="Brown C.T."/>
            <person name="Hug L.A."/>
            <person name="Sharon I."/>
            <person name="Castelle C.J."/>
            <person name="Probst A.J."/>
            <person name="Thomas B.C."/>
            <person name="Singh A."/>
            <person name="Wilkins M.J."/>
            <person name="Karaoz U."/>
            <person name="Brodie E.L."/>
            <person name="Williams K.H."/>
            <person name="Hubbard S.S."/>
            <person name="Banfield J.F."/>
        </authorList>
    </citation>
    <scope>NUCLEOTIDE SEQUENCE [LARGE SCALE GENOMIC DNA]</scope>
</reference>
<organism evidence="2 3">
    <name type="scientific">Candidatus Sungbacteria bacterium GWC2_49_10</name>
    <dbReference type="NCBI Taxonomy" id="1802263"/>
    <lineage>
        <taxon>Bacteria</taxon>
        <taxon>Candidatus Sungiibacteriota</taxon>
    </lineage>
</organism>
<dbReference type="Pfam" id="PF00376">
    <property type="entry name" value="MerR"/>
    <property type="match status" value="1"/>
</dbReference>
<dbReference type="EMBL" id="MHQB01000037">
    <property type="protein sequence ID" value="OGZ93370.1"/>
    <property type="molecule type" value="Genomic_DNA"/>
</dbReference>
<dbReference type="CDD" id="cd04762">
    <property type="entry name" value="HTH_MerR-trunc"/>
    <property type="match status" value="1"/>
</dbReference>
<dbReference type="SMART" id="SM00422">
    <property type="entry name" value="HTH_MERR"/>
    <property type="match status" value="1"/>
</dbReference>
<protein>
    <recommendedName>
        <fullName evidence="1">HTH merR-type domain-containing protein</fullName>
    </recommendedName>
</protein>
<feature type="domain" description="HTH merR-type" evidence="1">
    <location>
        <begin position="5"/>
        <end position="54"/>
    </location>
</feature>
<sequence length="73" mass="8635">MEITYLTIKDAAKILGVAPLTLRNWDKRGILSAYRNPINNYRVYRRDQIDLFLRRIENSKNRQSGRKIDISLV</sequence>
<dbReference type="InterPro" id="IPR000551">
    <property type="entry name" value="MerR-type_HTH_dom"/>
</dbReference>
<proteinExistence type="predicted"/>
<name>A0A1G2K4E5_9BACT</name>